<evidence type="ECO:0000313" key="3">
    <source>
        <dbReference type="WBParaSite" id="ALUE_0001103701-mRNA-1"/>
    </source>
</evidence>
<evidence type="ECO:0000313" key="2">
    <source>
        <dbReference type="Proteomes" id="UP000036681"/>
    </source>
</evidence>
<dbReference type="Proteomes" id="UP000036681">
    <property type="component" value="Unplaced"/>
</dbReference>
<dbReference type="AlphaFoldDB" id="A0A0M3I359"/>
<keyword evidence="1" id="KW-0472">Membrane</keyword>
<name>A0A0M3I359_ASCLU</name>
<keyword evidence="2" id="KW-1185">Reference proteome</keyword>
<protein>
    <submittedName>
        <fullName evidence="3">Uncharacterized protein</fullName>
    </submittedName>
</protein>
<organism evidence="2 3">
    <name type="scientific">Ascaris lumbricoides</name>
    <name type="common">Giant roundworm</name>
    <dbReference type="NCBI Taxonomy" id="6252"/>
    <lineage>
        <taxon>Eukaryota</taxon>
        <taxon>Metazoa</taxon>
        <taxon>Ecdysozoa</taxon>
        <taxon>Nematoda</taxon>
        <taxon>Chromadorea</taxon>
        <taxon>Rhabditida</taxon>
        <taxon>Spirurina</taxon>
        <taxon>Ascaridomorpha</taxon>
        <taxon>Ascaridoidea</taxon>
        <taxon>Ascarididae</taxon>
        <taxon>Ascaris</taxon>
    </lineage>
</organism>
<keyword evidence="1" id="KW-0812">Transmembrane</keyword>
<keyword evidence="1" id="KW-1133">Transmembrane helix</keyword>
<accession>A0A0M3I359</accession>
<reference evidence="3" key="1">
    <citation type="submission" date="2017-02" db="UniProtKB">
        <authorList>
            <consortium name="WormBaseParasite"/>
        </authorList>
    </citation>
    <scope>IDENTIFICATION</scope>
</reference>
<feature type="transmembrane region" description="Helical" evidence="1">
    <location>
        <begin position="21"/>
        <end position="49"/>
    </location>
</feature>
<sequence>MLQNVCNAYTAFRRRLLKRSAIIVLWILCKFYIFLLQILLYFLIALYFIF</sequence>
<evidence type="ECO:0000256" key="1">
    <source>
        <dbReference type="SAM" id="Phobius"/>
    </source>
</evidence>
<dbReference type="WBParaSite" id="ALUE_0001103701-mRNA-1">
    <property type="protein sequence ID" value="ALUE_0001103701-mRNA-1"/>
    <property type="gene ID" value="ALUE_0001103701"/>
</dbReference>
<proteinExistence type="predicted"/>